<evidence type="ECO:0000313" key="2">
    <source>
        <dbReference type="EMBL" id="SVE17022.1"/>
    </source>
</evidence>
<feature type="transmembrane region" description="Helical" evidence="1">
    <location>
        <begin position="92"/>
        <end position="110"/>
    </location>
</feature>
<dbReference type="InterPro" id="IPR004027">
    <property type="entry name" value="SEC_C_motif"/>
</dbReference>
<feature type="non-terminal residue" evidence="2">
    <location>
        <position position="1"/>
    </location>
</feature>
<feature type="transmembrane region" description="Helical" evidence="1">
    <location>
        <begin position="69"/>
        <end position="86"/>
    </location>
</feature>
<name>A0A383BAK7_9ZZZZ</name>
<reference evidence="2" key="1">
    <citation type="submission" date="2018-05" db="EMBL/GenBank/DDBJ databases">
        <authorList>
            <person name="Lanie J.A."/>
            <person name="Ng W.-L."/>
            <person name="Kazmierczak K.M."/>
            <person name="Andrzejewski T.M."/>
            <person name="Davidsen T.M."/>
            <person name="Wayne K.J."/>
            <person name="Tettelin H."/>
            <person name="Glass J.I."/>
            <person name="Rusch D."/>
            <person name="Podicherti R."/>
            <person name="Tsui H.-C.T."/>
            <person name="Winkler M.E."/>
        </authorList>
    </citation>
    <scope>NUCLEOTIDE SEQUENCE</scope>
</reference>
<protein>
    <submittedName>
        <fullName evidence="2">Uncharacterized protein</fullName>
    </submittedName>
</protein>
<evidence type="ECO:0000256" key="1">
    <source>
        <dbReference type="SAM" id="Phobius"/>
    </source>
</evidence>
<organism evidence="2">
    <name type="scientific">marine metagenome</name>
    <dbReference type="NCBI Taxonomy" id="408172"/>
    <lineage>
        <taxon>unclassified sequences</taxon>
        <taxon>metagenomes</taxon>
        <taxon>ecological metagenomes</taxon>
    </lineage>
</organism>
<gene>
    <name evidence="2" type="ORF">METZ01_LOCUS469876</name>
</gene>
<dbReference type="EMBL" id="UINC01198866">
    <property type="protein sequence ID" value="SVE17022.1"/>
    <property type="molecule type" value="Genomic_DNA"/>
</dbReference>
<dbReference type="SUPFAM" id="SSF103642">
    <property type="entry name" value="Sec-C motif"/>
    <property type="match status" value="1"/>
</dbReference>
<keyword evidence="1" id="KW-0472">Membrane</keyword>
<keyword evidence="1" id="KW-1133">Transmembrane helix</keyword>
<dbReference type="Pfam" id="PF02810">
    <property type="entry name" value="SEC-C"/>
    <property type="match status" value="2"/>
</dbReference>
<proteinExistence type="predicted"/>
<keyword evidence="1" id="KW-0812">Transmembrane</keyword>
<accession>A0A383BAK7</accession>
<dbReference type="AlphaFoldDB" id="A0A383BAK7"/>
<sequence length="201" mass="22640">CFIHHEGKWTGPYLGAALGQYLDGGIHPKSDYIFCVGFAMRAYPLEDVSIEEARKGRVVFIMHPRTKKILCFFGVGFLLTCALLPFKFLKDIPLVMMMVLGVAFVVFLFIKLMQNRGIPARGEELKTELYEEECFCKSGRTYRDCHGIWWDSGRMMDELCPCGSGKYYKDCCFAFYVPPKASGSSGTDYSSGYSMNPGGMD</sequence>